<dbReference type="InterPro" id="IPR019199">
    <property type="entry name" value="Virulence_VapD/CRISPR_Cas2"/>
</dbReference>
<comment type="cofactor">
    <cofactor evidence="1 9">
        <name>Mg(2+)</name>
        <dbReference type="ChEBI" id="CHEBI:18420"/>
    </cofactor>
</comment>
<evidence type="ECO:0000256" key="7">
    <source>
        <dbReference type="ARBA" id="ARBA00022842"/>
    </source>
</evidence>
<evidence type="ECO:0000256" key="4">
    <source>
        <dbReference type="ARBA" id="ARBA00022723"/>
    </source>
</evidence>
<keyword evidence="4 9" id="KW-0479">Metal-binding</keyword>
<dbReference type="GO" id="GO:0004521">
    <property type="term" value="F:RNA endonuclease activity"/>
    <property type="evidence" value="ECO:0007669"/>
    <property type="project" value="InterPro"/>
</dbReference>
<evidence type="ECO:0000256" key="6">
    <source>
        <dbReference type="ARBA" id="ARBA00022801"/>
    </source>
</evidence>
<evidence type="ECO:0000313" key="11">
    <source>
        <dbReference type="Proteomes" id="UP000218890"/>
    </source>
</evidence>
<evidence type="ECO:0000313" key="10">
    <source>
        <dbReference type="EMBL" id="BAU58767.1"/>
    </source>
</evidence>
<proteinExistence type="inferred from homology"/>
<evidence type="ECO:0000256" key="2">
    <source>
        <dbReference type="ARBA" id="ARBA00009959"/>
    </source>
</evidence>
<dbReference type="InterPro" id="IPR021127">
    <property type="entry name" value="CRISPR_associated_Cas2"/>
</dbReference>
<evidence type="ECO:0000256" key="9">
    <source>
        <dbReference type="HAMAP-Rule" id="MF_01471"/>
    </source>
</evidence>
<feature type="binding site" evidence="9">
    <location>
        <position position="11"/>
    </location>
    <ligand>
        <name>Mg(2+)</name>
        <dbReference type="ChEBI" id="CHEBI:18420"/>
        <note>catalytic</note>
    </ligand>
</feature>
<evidence type="ECO:0000256" key="1">
    <source>
        <dbReference type="ARBA" id="ARBA00001946"/>
    </source>
</evidence>
<evidence type="ECO:0000256" key="8">
    <source>
        <dbReference type="ARBA" id="ARBA00023118"/>
    </source>
</evidence>
<keyword evidence="8 9" id="KW-0051">Antiviral defense</keyword>
<keyword evidence="11" id="KW-1185">Reference proteome</keyword>
<name>A0A120N052_HALHR</name>
<dbReference type="EMBL" id="AP017372">
    <property type="protein sequence ID" value="BAU58767.1"/>
    <property type="molecule type" value="Genomic_DNA"/>
</dbReference>
<evidence type="ECO:0000256" key="3">
    <source>
        <dbReference type="ARBA" id="ARBA00022722"/>
    </source>
</evidence>
<dbReference type="AlphaFoldDB" id="A0A120N052"/>
<keyword evidence="5 9" id="KW-0255">Endonuclease</keyword>
<dbReference type="Proteomes" id="UP000218890">
    <property type="component" value="Chromosome"/>
</dbReference>
<sequence length="93" mass="10516">MARKLFLAAYDVRCPQRLTKSVRVIKGYASGGQKSAYECWLTQAEQEELHLQMANVIDPRVDQFALLPLEPRKPLVTLGAAEEPADPDFFYFG</sequence>
<gene>
    <name evidence="9" type="primary">cas2</name>
    <name evidence="10" type="ORF">HH1059_20600</name>
</gene>
<dbReference type="RefSeq" id="WP_096410070.1">
    <property type="nucleotide sequence ID" value="NZ_AP017372.2"/>
</dbReference>
<dbReference type="HAMAP" id="MF_01471">
    <property type="entry name" value="Cas2"/>
    <property type="match status" value="1"/>
</dbReference>
<dbReference type="GO" id="GO:0016787">
    <property type="term" value="F:hydrolase activity"/>
    <property type="evidence" value="ECO:0007669"/>
    <property type="project" value="UniProtKB-KW"/>
</dbReference>
<reference evidence="10" key="1">
    <citation type="submission" date="2016-02" db="EMBL/GenBank/DDBJ databases">
        <title>Halorhodospira halochloris DSM-1059 complete genome, version 2.</title>
        <authorList>
            <person name="Tsukatani Y."/>
        </authorList>
    </citation>
    <scope>NUCLEOTIDE SEQUENCE</scope>
    <source>
        <strain evidence="10">DSM 1059</strain>
    </source>
</reference>
<dbReference type="GO" id="GO:0051607">
    <property type="term" value="P:defense response to virus"/>
    <property type="evidence" value="ECO:0007669"/>
    <property type="project" value="UniProtKB-UniRule"/>
</dbReference>
<accession>A0A120N052</accession>
<dbReference type="GO" id="GO:0046872">
    <property type="term" value="F:metal ion binding"/>
    <property type="evidence" value="ECO:0007669"/>
    <property type="project" value="UniProtKB-UniRule"/>
</dbReference>
<dbReference type="Gene3D" id="3.30.70.240">
    <property type="match status" value="1"/>
</dbReference>
<dbReference type="CDD" id="cd09725">
    <property type="entry name" value="Cas2_I_II_III"/>
    <property type="match status" value="1"/>
</dbReference>
<comment type="similarity">
    <text evidence="2 9">Belongs to the CRISPR-associated endoribonuclease Cas2 protein family.</text>
</comment>
<dbReference type="SUPFAM" id="SSF143430">
    <property type="entry name" value="TTP0101/SSO1404-like"/>
    <property type="match status" value="1"/>
</dbReference>
<keyword evidence="7 9" id="KW-0460">Magnesium</keyword>
<evidence type="ECO:0000256" key="5">
    <source>
        <dbReference type="ARBA" id="ARBA00022759"/>
    </source>
</evidence>
<dbReference type="OrthoDB" id="9798176at2"/>
<dbReference type="GO" id="GO:0043571">
    <property type="term" value="P:maintenance of CRISPR repeat elements"/>
    <property type="evidence" value="ECO:0007669"/>
    <property type="project" value="UniProtKB-UniRule"/>
</dbReference>
<dbReference type="Pfam" id="PF09827">
    <property type="entry name" value="CRISPR_Cas2"/>
    <property type="match status" value="1"/>
</dbReference>
<comment type="function">
    <text evidence="9">CRISPR (clustered regularly interspaced short palindromic repeat), is an adaptive immune system that provides protection against mobile genetic elements (viruses, transposable elements and conjugative plasmids). CRISPR clusters contain sequences complementary to antecedent mobile elements and target invading nucleic acids. CRISPR clusters are transcribed and processed into CRISPR RNA (crRNA). Functions as a ssRNA-specific endoribonuclease. Involved in the integration of spacer DNA into the CRISPR cassette.</text>
</comment>
<comment type="subunit">
    <text evidence="9">Homodimer, forms a heterotetramer with a Cas1 homodimer.</text>
</comment>
<dbReference type="EC" id="3.1.-.-" evidence="9"/>
<protein>
    <recommendedName>
        <fullName evidence="9">CRISPR-associated endoribonuclease Cas2</fullName>
        <ecNumber evidence="9">3.1.-.-</ecNumber>
    </recommendedName>
</protein>
<organism evidence="10 11">
    <name type="scientific">Halorhodospira halochloris</name>
    <name type="common">Ectothiorhodospira halochloris</name>
    <dbReference type="NCBI Taxonomy" id="1052"/>
    <lineage>
        <taxon>Bacteria</taxon>
        <taxon>Pseudomonadati</taxon>
        <taxon>Pseudomonadota</taxon>
        <taxon>Gammaproteobacteria</taxon>
        <taxon>Chromatiales</taxon>
        <taxon>Ectothiorhodospiraceae</taxon>
        <taxon>Halorhodospira</taxon>
    </lineage>
</organism>
<dbReference type="KEGG" id="hhk:HH1059_20600"/>
<keyword evidence="3 9" id="KW-0540">Nuclease</keyword>
<keyword evidence="6 9" id="KW-0378">Hydrolase</keyword>